<accession>A0A4U0S0C7</accession>
<keyword evidence="1" id="KW-0732">Signal</keyword>
<gene>
    <name evidence="2" type="ORF">FA743_02245</name>
</gene>
<name>A0A4U0S0C7_9RHOB</name>
<evidence type="ECO:0000313" key="2">
    <source>
        <dbReference type="EMBL" id="TJZ94104.1"/>
    </source>
</evidence>
<keyword evidence="3" id="KW-1185">Reference proteome</keyword>
<proteinExistence type="predicted"/>
<dbReference type="RefSeq" id="WP_136884234.1">
    <property type="nucleotide sequence ID" value="NZ_SUNI01000001.1"/>
</dbReference>
<organism evidence="2 3">
    <name type="scientific">Paracoccus gahaiensis</name>
    <dbReference type="NCBI Taxonomy" id="1706839"/>
    <lineage>
        <taxon>Bacteria</taxon>
        <taxon>Pseudomonadati</taxon>
        <taxon>Pseudomonadota</taxon>
        <taxon>Alphaproteobacteria</taxon>
        <taxon>Rhodobacterales</taxon>
        <taxon>Paracoccaceae</taxon>
        <taxon>Paracoccus</taxon>
    </lineage>
</organism>
<feature type="chain" id="PRO_5020565790" evidence="1">
    <location>
        <begin position="20"/>
        <end position="129"/>
    </location>
</feature>
<dbReference type="OrthoDB" id="7689766at2"/>
<dbReference type="AlphaFoldDB" id="A0A4U0S0C7"/>
<comment type="caution">
    <text evidence="2">The sequence shown here is derived from an EMBL/GenBank/DDBJ whole genome shotgun (WGS) entry which is preliminary data.</text>
</comment>
<evidence type="ECO:0000313" key="3">
    <source>
        <dbReference type="Proteomes" id="UP000309747"/>
    </source>
</evidence>
<evidence type="ECO:0000256" key="1">
    <source>
        <dbReference type="SAM" id="SignalP"/>
    </source>
</evidence>
<protein>
    <submittedName>
        <fullName evidence="2">Uncharacterized protein</fullName>
    </submittedName>
</protein>
<dbReference type="EMBL" id="SUNI01000001">
    <property type="protein sequence ID" value="TJZ94104.1"/>
    <property type="molecule type" value="Genomic_DNA"/>
</dbReference>
<dbReference type="Proteomes" id="UP000309747">
    <property type="component" value="Unassembled WGS sequence"/>
</dbReference>
<feature type="signal peptide" evidence="1">
    <location>
        <begin position="1"/>
        <end position="19"/>
    </location>
</feature>
<sequence>MRALLIVLLMLMLPLPAAAFTARNGMEVAQAGPTGIAVAFRSGRSDTDYWCAAGDYAQRVLNQPVGTRLWRASPKPREAGAGILFTLDPADRAEGAGLSQFGGGPQDGAISVGAAVSGHCRVIVPLWRE</sequence>
<reference evidence="2 3" key="1">
    <citation type="submission" date="2019-04" db="EMBL/GenBank/DDBJ databases">
        <authorList>
            <person name="Li J."/>
        </authorList>
    </citation>
    <scope>NUCLEOTIDE SEQUENCE [LARGE SCALE GENOMIC DNA]</scope>
    <source>
        <strain evidence="2 3">KCTC 42687</strain>
    </source>
</reference>